<dbReference type="Proteomes" id="UP000298493">
    <property type="component" value="Unassembled WGS sequence"/>
</dbReference>
<accession>A0A4Z1P858</accession>
<gene>
    <name evidence="2" type="ORF">E6O75_ATG04518</name>
</gene>
<evidence type="ECO:0000256" key="1">
    <source>
        <dbReference type="SAM" id="MobiDB-lite"/>
    </source>
</evidence>
<name>A0A4Z1P858_9PEZI</name>
<dbReference type="AlphaFoldDB" id="A0A4Z1P858"/>
<evidence type="ECO:0000313" key="2">
    <source>
        <dbReference type="EMBL" id="TID25313.1"/>
    </source>
</evidence>
<dbReference type="EMBL" id="SNSC02000004">
    <property type="protein sequence ID" value="TID25313.1"/>
    <property type="molecule type" value="Genomic_DNA"/>
</dbReference>
<evidence type="ECO:0000313" key="3">
    <source>
        <dbReference type="Proteomes" id="UP000298493"/>
    </source>
</evidence>
<sequence length="111" mass="12161">MARNNKSNLDDALGNPWDSIQLQHAARFFPDSVHEQASPEESSTLPTLDRDSIPQVSTASGMFEINGRIRRVWSPSSTPVESSTPTLVQSHPPILVLSSYASQIRPSHPAL</sequence>
<proteinExistence type="predicted"/>
<comment type="caution">
    <text evidence="2">The sequence shown here is derived from an EMBL/GenBank/DDBJ whole genome shotgun (WGS) entry which is preliminary data.</text>
</comment>
<feature type="region of interest" description="Disordered" evidence="1">
    <location>
        <begin position="31"/>
        <end position="55"/>
    </location>
</feature>
<protein>
    <submittedName>
        <fullName evidence="2">Uncharacterized protein</fullName>
    </submittedName>
</protein>
<keyword evidence="3" id="KW-1185">Reference proteome</keyword>
<organism evidence="2 3">
    <name type="scientific">Venturia nashicola</name>
    <dbReference type="NCBI Taxonomy" id="86259"/>
    <lineage>
        <taxon>Eukaryota</taxon>
        <taxon>Fungi</taxon>
        <taxon>Dikarya</taxon>
        <taxon>Ascomycota</taxon>
        <taxon>Pezizomycotina</taxon>
        <taxon>Dothideomycetes</taxon>
        <taxon>Pleosporomycetidae</taxon>
        <taxon>Venturiales</taxon>
        <taxon>Venturiaceae</taxon>
        <taxon>Venturia</taxon>
    </lineage>
</organism>
<reference evidence="2 3" key="1">
    <citation type="submission" date="2019-04" db="EMBL/GenBank/DDBJ databases">
        <title>High contiguity whole genome sequence and gene annotation resource for two Venturia nashicola isolates.</title>
        <authorList>
            <person name="Prokchorchik M."/>
            <person name="Won K."/>
            <person name="Lee Y."/>
            <person name="Choi E.D."/>
            <person name="Segonzac C."/>
            <person name="Sohn K.H."/>
        </authorList>
    </citation>
    <scope>NUCLEOTIDE SEQUENCE [LARGE SCALE GENOMIC DNA]</scope>
    <source>
        <strain evidence="2 3">PRI2</strain>
    </source>
</reference>